<dbReference type="InterPro" id="IPR044742">
    <property type="entry name" value="DEAD/DEAH_RhlB"/>
</dbReference>
<dbReference type="RefSeq" id="WP_153341317.1">
    <property type="nucleotide sequence ID" value="NZ_WIVE01000006.1"/>
</dbReference>
<dbReference type="CDD" id="cd18787">
    <property type="entry name" value="SF2_C_DEAD"/>
    <property type="match status" value="1"/>
</dbReference>
<dbReference type="InterPro" id="IPR014001">
    <property type="entry name" value="Helicase_ATP-bd"/>
</dbReference>
<keyword evidence="4" id="KW-0067">ATP-binding</keyword>
<dbReference type="InterPro" id="IPR027417">
    <property type="entry name" value="P-loop_NTPase"/>
</dbReference>
<dbReference type="GO" id="GO:0003676">
    <property type="term" value="F:nucleic acid binding"/>
    <property type="evidence" value="ECO:0007669"/>
    <property type="project" value="InterPro"/>
</dbReference>
<dbReference type="Pfam" id="PF00270">
    <property type="entry name" value="DEAD"/>
    <property type="match status" value="1"/>
</dbReference>
<feature type="domain" description="Helicase C-terminal" evidence="9">
    <location>
        <begin position="235"/>
        <end position="382"/>
    </location>
</feature>
<keyword evidence="2" id="KW-0378">Hydrolase</keyword>
<dbReference type="PROSITE" id="PS51192">
    <property type="entry name" value="HELICASE_ATP_BIND_1"/>
    <property type="match status" value="1"/>
</dbReference>
<dbReference type="Pfam" id="PF00271">
    <property type="entry name" value="Helicase_C"/>
    <property type="match status" value="1"/>
</dbReference>
<comment type="similarity">
    <text evidence="5">Belongs to the DEAD box helicase family.</text>
</comment>
<proteinExistence type="inferred from homology"/>
<dbReference type="SMART" id="SM00487">
    <property type="entry name" value="DEXDc"/>
    <property type="match status" value="1"/>
</dbReference>
<evidence type="ECO:0000256" key="3">
    <source>
        <dbReference type="ARBA" id="ARBA00022806"/>
    </source>
</evidence>
<evidence type="ECO:0000256" key="6">
    <source>
        <dbReference type="PROSITE-ProRule" id="PRU00552"/>
    </source>
</evidence>
<dbReference type="InterPro" id="IPR050079">
    <property type="entry name" value="DEAD_box_RNA_helicase"/>
</dbReference>
<feature type="region of interest" description="Disordered" evidence="7">
    <location>
        <begin position="366"/>
        <end position="476"/>
    </location>
</feature>
<dbReference type="GO" id="GO:0016787">
    <property type="term" value="F:hydrolase activity"/>
    <property type="evidence" value="ECO:0007669"/>
    <property type="project" value="UniProtKB-KW"/>
</dbReference>
<dbReference type="GO" id="GO:0005524">
    <property type="term" value="F:ATP binding"/>
    <property type="evidence" value="ECO:0007669"/>
    <property type="project" value="UniProtKB-KW"/>
</dbReference>
<dbReference type="PANTHER" id="PTHR47959">
    <property type="entry name" value="ATP-DEPENDENT RNA HELICASE RHLE-RELATED"/>
    <property type="match status" value="1"/>
</dbReference>
<dbReference type="PROSITE" id="PS51195">
    <property type="entry name" value="Q_MOTIF"/>
    <property type="match status" value="1"/>
</dbReference>
<evidence type="ECO:0000256" key="2">
    <source>
        <dbReference type="ARBA" id="ARBA00022801"/>
    </source>
</evidence>
<dbReference type="Proteomes" id="UP000434582">
    <property type="component" value="Unassembled WGS sequence"/>
</dbReference>
<evidence type="ECO:0000259" key="9">
    <source>
        <dbReference type="PROSITE" id="PS51194"/>
    </source>
</evidence>
<dbReference type="GO" id="GO:0003724">
    <property type="term" value="F:RNA helicase activity"/>
    <property type="evidence" value="ECO:0007669"/>
    <property type="project" value="InterPro"/>
</dbReference>
<accession>A0A7X1ZC71</accession>
<dbReference type="GO" id="GO:0005829">
    <property type="term" value="C:cytosol"/>
    <property type="evidence" value="ECO:0007669"/>
    <property type="project" value="TreeGrafter"/>
</dbReference>
<dbReference type="EMBL" id="WIVE01000006">
    <property type="protein sequence ID" value="MQX35628.1"/>
    <property type="molecule type" value="Genomic_DNA"/>
</dbReference>
<evidence type="ECO:0000256" key="1">
    <source>
        <dbReference type="ARBA" id="ARBA00022741"/>
    </source>
</evidence>
<sequence length="476" mass="50090">MTLFDDLGLAEPLLRAVKAEGYTHPTPIQAQVIPALLAGRDVVGIAQTGTGKTAAFVLPLLQAVAARTRRPAARRCHALVLVPTRELAGQVADSVRAYGRHTRPSVAVVIGGARPGPQIRALAGGVDLVIATPGRLLDHMSTGAVSLDATDTVVLDEADQMLDLGFMPAIRRVMAALPKERRTVLLSATMPKPIRALAADFLTDPAEISVAPAARPIERIAQTVVHVDGAAKREILVDLLAVPEVERAIVFTRTKRGADRVSQHLQKAGLAADAIHGNKSQSQRERTLAAFRKGGVSVLVATDIAARGIDIDDVSHVVNFELPNVPESYVHRIGRTARAGKSGTAISLCDREERGLLRDIERLIGRSIDAPDGTPDEPAPARKEGRRRPSGGGRQRPANEARPAAASHRPAKPAAATRHGEARPGAETPTDGLTRMIAGTESPGASRPKRSRRGGNGGRGGGTHSGRPRVAAAADA</sequence>
<feature type="compositionally biased region" description="Gly residues" evidence="7">
    <location>
        <begin position="454"/>
        <end position="464"/>
    </location>
</feature>
<evidence type="ECO:0000256" key="5">
    <source>
        <dbReference type="ARBA" id="ARBA00038437"/>
    </source>
</evidence>
<reference evidence="11 12" key="1">
    <citation type="submission" date="2019-10" db="EMBL/GenBank/DDBJ databases">
        <title>Draft whole-genome sequence of the purple nonsulfur photosynthetic bacterium Roseospira navarrensis DSM 15114.</title>
        <authorList>
            <person name="Kyndt J.A."/>
            <person name="Meyer T.E."/>
        </authorList>
    </citation>
    <scope>NUCLEOTIDE SEQUENCE [LARGE SCALE GENOMIC DNA]</scope>
    <source>
        <strain evidence="11 12">DSM 15114</strain>
    </source>
</reference>
<dbReference type="InterPro" id="IPR001650">
    <property type="entry name" value="Helicase_C-like"/>
</dbReference>
<protein>
    <submittedName>
        <fullName evidence="11">DEAD/DEAH box helicase</fullName>
    </submittedName>
</protein>
<dbReference type="SMART" id="SM00490">
    <property type="entry name" value="HELICc"/>
    <property type="match status" value="1"/>
</dbReference>
<evidence type="ECO:0000259" key="10">
    <source>
        <dbReference type="PROSITE" id="PS51195"/>
    </source>
</evidence>
<feature type="short sequence motif" description="Q motif" evidence="6">
    <location>
        <begin position="2"/>
        <end position="30"/>
    </location>
</feature>
<dbReference type="CDD" id="cd00268">
    <property type="entry name" value="DEADc"/>
    <property type="match status" value="1"/>
</dbReference>
<feature type="domain" description="Helicase ATP-binding" evidence="8">
    <location>
        <begin position="33"/>
        <end position="208"/>
    </location>
</feature>
<evidence type="ECO:0000256" key="4">
    <source>
        <dbReference type="ARBA" id="ARBA00022840"/>
    </source>
</evidence>
<dbReference type="SUPFAM" id="SSF52540">
    <property type="entry name" value="P-loop containing nucleoside triphosphate hydrolases"/>
    <property type="match status" value="1"/>
</dbReference>
<dbReference type="OrthoDB" id="9805696at2"/>
<name>A0A7X1ZC71_9PROT</name>
<dbReference type="PROSITE" id="PS51194">
    <property type="entry name" value="HELICASE_CTER"/>
    <property type="match status" value="1"/>
</dbReference>
<dbReference type="InterPro" id="IPR014014">
    <property type="entry name" value="RNA_helicase_DEAD_Q_motif"/>
</dbReference>
<gene>
    <name evidence="11" type="ORF">GHC57_03765</name>
</gene>
<dbReference type="AlphaFoldDB" id="A0A7X1ZC71"/>
<evidence type="ECO:0000313" key="12">
    <source>
        <dbReference type="Proteomes" id="UP000434582"/>
    </source>
</evidence>
<keyword evidence="1" id="KW-0547">Nucleotide-binding</keyword>
<feature type="domain" description="DEAD-box RNA helicase Q" evidence="10">
    <location>
        <begin position="2"/>
        <end position="30"/>
    </location>
</feature>
<keyword evidence="3 11" id="KW-0347">Helicase</keyword>
<evidence type="ECO:0000259" key="8">
    <source>
        <dbReference type="PROSITE" id="PS51192"/>
    </source>
</evidence>
<evidence type="ECO:0000313" key="11">
    <source>
        <dbReference type="EMBL" id="MQX35628.1"/>
    </source>
</evidence>
<feature type="compositionally biased region" description="Low complexity" evidence="7">
    <location>
        <begin position="401"/>
        <end position="416"/>
    </location>
</feature>
<organism evidence="11 12">
    <name type="scientific">Roseospira navarrensis</name>
    <dbReference type="NCBI Taxonomy" id="140058"/>
    <lineage>
        <taxon>Bacteria</taxon>
        <taxon>Pseudomonadati</taxon>
        <taxon>Pseudomonadota</taxon>
        <taxon>Alphaproteobacteria</taxon>
        <taxon>Rhodospirillales</taxon>
        <taxon>Rhodospirillaceae</taxon>
        <taxon>Roseospira</taxon>
    </lineage>
</organism>
<keyword evidence="12" id="KW-1185">Reference proteome</keyword>
<evidence type="ECO:0000256" key="7">
    <source>
        <dbReference type="SAM" id="MobiDB-lite"/>
    </source>
</evidence>
<dbReference type="PANTHER" id="PTHR47959:SF13">
    <property type="entry name" value="ATP-DEPENDENT RNA HELICASE RHLE"/>
    <property type="match status" value="1"/>
</dbReference>
<dbReference type="Gene3D" id="3.40.50.300">
    <property type="entry name" value="P-loop containing nucleotide triphosphate hydrolases"/>
    <property type="match status" value="2"/>
</dbReference>
<dbReference type="InterPro" id="IPR011545">
    <property type="entry name" value="DEAD/DEAH_box_helicase_dom"/>
</dbReference>
<comment type="caution">
    <text evidence="11">The sequence shown here is derived from an EMBL/GenBank/DDBJ whole genome shotgun (WGS) entry which is preliminary data.</text>
</comment>